<gene>
    <name evidence="3" type="ORF">GO755_20710</name>
</gene>
<protein>
    <submittedName>
        <fullName evidence="3">Isochorismatase family protein</fullName>
    </submittedName>
</protein>
<evidence type="ECO:0000256" key="1">
    <source>
        <dbReference type="ARBA" id="ARBA00022801"/>
    </source>
</evidence>
<dbReference type="PANTHER" id="PTHR43540">
    <property type="entry name" value="PEROXYUREIDOACRYLATE/UREIDOACRYLATE AMIDOHYDROLASE-RELATED"/>
    <property type="match status" value="1"/>
</dbReference>
<feature type="domain" description="Isochorismatase-like" evidence="2">
    <location>
        <begin position="19"/>
        <end position="182"/>
    </location>
</feature>
<dbReference type="RefSeq" id="WP_157587187.1">
    <property type="nucleotide sequence ID" value="NZ_WPIN01000007.1"/>
</dbReference>
<keyword evidence="1" id="KW-0378">Hydrolase</keyword>
<dbReference type="Gene3D" id="3.40.50.850">
    <property type="entry name" value="Isochorismatase-like"/>
    <property type="match status" value="1"/>
</dbReference>
<reference evidence="3 4" key="1">
    <citation type="submission" date="2019-12" db="EMBL/GenBank/DDBJ databases">
        <title>Spirosoma sp. HMF4905 genome sequencing and assembly.</title>
        <authorList>
            <person name="Kang H."/>
            <person name="Cha I."/>
            <person name="Kim H."/>
            <person name="Joh K."/>
        </authorList>
    </citation>
    <scope>NUCLEOTIDE SEQUENCE [LARGE SCALE GENOMIC DNA]</scope>
    <source>
        <strain evidence="3 4">HMF4905</strain>
    </source>
</reference>
<evidence type="ECO:0000313" key="3">
    <source>
        <dbReference type="EMBL" id="MVM32477.1"/>
    </source>
</evidence>
<dbReference type="SUPFAM" id="SSF52499">
    <property type="entry name" value="Isochorismatase-like hydrolases"/>
    <property type="match status" value="1"/>
</dbReference>
<dbReference type="InterPro" id="IPR036380">
    <property type="entry name" value="Isochorismatase-like_sf"/>
</dbReference>
<name>A0A7K1SF84_9BACT</name>
<evidence type="ECO:0000259" key="2">
    <source>
        <dbReference type="Pfam" id="PF00857"/>
    </source>
</evidence>
<organism evidence="3 4">
    <name type="scientific">Spirosoma arboris</name>
    <dbReference type="NCBI Taxonomy" id="2682092"/>
    <lineage>
        <taxon>Bacteria</taxon>
        <taxon>Pseudomonadati</taxon>
        <taxon>Bacteroidota</taxon>
        <taxon>Cytophagia</taxon>
        <taxon>Cytophagales</taxon>
        <taxon>Cytophagaceae</taxon>
        <taxon>Spirosoma</taxon>
    </lineage>
</organism>
<dbReference type="GO" id="GO:0016787">
    <property type="term" value="F:hydrolase activity"/>
    <property type="evidence" value="ECO:0007669"/>
    <property type="project" value="UniProtKB-KW"/>
</dbReference>
<proteinExistence type="predicted"/>
<accession>A0A7K1SF84</accession>
<dbReference type="AlphaFoldDB" id="A0A7K1SF84"/>
<dbReference type="Pfam" id="PF00857">
    <property type="entry name" value="Isochorismatase"/>
    <property type="match status" value="1"/>
</dbReference>
<keyword evidence="4" id="KW-1185">Reference proteome</keyword>
<comment type="caution">
    <text evidence="3">The sequence shown here is derived from an EMBL/GenBank/DDBJ whole genome shotgun (WGS) entry which is preliminary data.</text>
</comment>
<sequence>MEKQNTNLHGNAPDNCPIALLIIDMINDLEFPEGDLFVVAATSAAEKIARLKQQAKCLHIPVIYINDNFGRWRSDLKEVVNHCLTDQVRGQRLAELLLPEPDDYFVLKPKHSAFYETTLATLLGYLQVKHVILTGLSADACILFSAIDAYMRELIVSVPADCVASASEEHTQTALVYMKRMLKADITSSPQMNLEALLTDRYVE</sequence>
<dbReference type="PANTHER" id="PTHR43540:SF6">
    <property type="entry name" value="ISOCHORISMATASE-LIKE DOMAIN-CONTAINING PROTEIN"/>
    <property type="match status" value="1"/>
</dbReference>
<dbReference type="EMBL" id="WPIN01000007">
    <property type="protein sequence ID" value="MVM32477.1"/>
    <property type="molecule type" value="Genomic_DNA"/>
</dbReference>
<dbReference type="InterPro" id="IPR050272">
    <property type="entry name" value="Isochorismatase-like_hydrls"/>
</dbReference>
<dbReference type="InterPro" id="IPR000868">
    <property type="entry name" value="Isochorismatase-like_dom"/>
</dbReference>
<evidence type="ECO:0000313" key="4">
    <source>
        <dbReference type="Proteomes" id="UP000436006"/>
    </source>
</evidence>
<dbReference type="Proteomes" id="UP000436006">
    <property type="component" value="Unassembled WGS sequence"/>
</dbReference>
<dbReference type="CDD" id="cd00431">
    <property type="entry name" value="cysteine_hydrolases"/>
    <property type="match status" value="1"/>
</dbReference>